<evidence type="ECO:0000256" key="4">
    <source>
        <dbReference type="ARBA" id="ARBA00022485"/>
    </source>
</evidence>
<evidence type="ECO:0000313" key="12">
    <source>
        <dbReference type="Proteomes" id="UP000184278"/>
    </source>
</evidence>
<evidence type="ECO:0000313" key="11">
    <source>
        <dbReference type="EMBL" id="SHI72082.1"/>
    </source>
</evidence>
<comment type="pathway">
    <text evidence="2">Cofactor biosynthesis; NAD(+) biosynthesis; quinolinate from iminoaspartate: step 1/1.</text>
</comment>
<dbReference type="NCBIfam" id="NF006878">
    <property type="entry name" value="PRK09375.1-2"/>
    <property type="match status" value="1"/>
</dbReference>
<sequence length="310" mass="34113">MDTISQEIRALAKEKDAVILAHYYVDGAVQDVADYVGDSFYLAKVAKSDPHKTIVFCGVTFMGQSANILSPDKTVLMPDLGAVCPMALMVDADKIKQMREEYEDLAVVCYINSMAEIKALSDVCVTSSNALKIVRSLPNKNIFFIPDGNLGRFVKEECPDKNVILNPGYCHVHTSITAKDVEIAFREHENAEILVHPECTQEVCELADFTGSTKEIIEYAAASNAEEFIVCTESGVLHELKKKAPGKNFYFIGAKQVCPNMKKVTLEKVRNCLLNGTGSITVSDELREAADKPLERMLELGNAKEAPVLV</sequence>
<accession>A0A1M6DFW8</accession>
<dbReference type="Gene3D" id="3.40.50.10800">
    <property type="entry name" value="NadA-like"/>
    <property type="match status" value="3"/>
</dbReference>
<dbReference type="PANTHER" id="PTHR30573">
    <property type="entry name" value="QUINOLINATE SYNTHETASE A"/>
    <property type="match status" value="1"/>
</dbReference>
<dbReference type="InterPro" id="IPR036094">
    <property type="entry name" value="NadA_sf"/>
</dbReference>
<dbReference type="Proteomes" id="UP000184278">
    <property type="component" value="Unassembled WGS sequence"/>
</dbReference>
<keyword evidence="9" id="KW-0411">Iron-sulfur</keyword>
<dbReference type="EMBL" id="FQXK01000038">
    <property type="protein sequence ID" value="SHI72082.1"/>
    <property type="molecule type" value="Genomic_DNA"/>
</dbReference>
<evidence type="ECO:0000256" key="8">
    <source>
        <dbReference type="ARBA" id="ARBA00023004"/>
    </source>
</evidence>
<dbReference type="InterPro" id="IPR003473">
    <property type="entry name" value="NadA"/>
</dbReference>
<dbReference type="RefSeq" id="WP_073389696.1">
    <property type="nucleotide sequence ID" value="NZ_FQXK01000038.1"/>
</dbReference>
<dbReference type="AlphaFoldDB" id="A0A1M6DFW8"/>
<dbReference type="Pfam" id="PF02445">
    <property type="entry name" value="NadA"/>
    <property type="match status" value="1"/>
</dbReference>
<comment type="cofactor">
    <cofactor evidence="1">
        <name>[4Fe-4S] cluster</name>
        <dbReference type="ChEBI" id="CHEBI:49883"/>
    </cofactor>
</comment>
<evidence type="ECO:0000256" key="10">
    <source>
        <dbReference type="NCBIfam" id="TIGR00550"/>
    </source>
</evidence>
<evidence type="ECO:0000256" key="7">
    <source>
        <dbReference type="ARBA" id="ARBA00022723"/>
    </source>
</evidence>
<dbReference type="OrthoDB" id="9801204at2"/>
<dbReference type="UniPathway" id="UPA00253">
    <property type="reaction ID" value="UER00327"/>
</dbReference>
<protein>
    <recommendedName>
        <fullName evidence="3 10">Quinolinate synthase</fullName>
        <ecNumber evidence="3 10">2.5.1.72</ecNumber>
    </recommendedName>
</protein>
<name>A0A1M6DFW8_BUTFI</name>
<dbReference type="GO" id="GO:0051539">
    <property type="term" value="F:4 iron, 4 sulfur cluster binding"/>
    <property type="evidence" value="ECO:0007669"/>
    <property type="project" value="UniProtKB-KW"/>
</dbReference>
<organism evidence="11 12">
    <name type="scientific">Butyrivibrio fibrisolvens DSM 3071</name>
    <dbReference type="NCBI Taxonomy" id="1121131"/>
    <lineage>
        <taxon>Bacteria</taxon>
        <taxon>Bacillati</taxon>
        <taxon>Bacillota</taxon>
        <taxon>Clostridia</taxon>
        <taxon>Lachnospirales</taxon>
        <taxon>Lachnospiraceae</taxon>
        <taxon>Butyrivibrio</taxon>
    </lineage>
</organism>
<dbReference type="SUPFAM" id="SSF142754">
    <property type="entry name" value="NadA-like"/>
    <property type="match status" value="1"/>
</dbReference>
<evidence type="ECO:0000256" key="1">
    <source>
        <dbReference type="ARBA" id="ARBA00001966"/>
    </source>
</evidence>
<evidence type="ECO:0000256" key="2">
    <source>
        <dbReference type="ARBA" id="ARBA00005065"/>
    </source>
</evidence>
<dbReference type="NCBIfam" id="TIGR00550">
    <property type="entry name" value="nadA"/>
    <property type="match status" value="1"/>
</dbReference>
<keyword evidence="8" id="KW-0408">Iron</keyword>
<proteinExistence type="predicted"/>
<evidence type="ECO:0000256" key="5">
    <source>
        <dbReference type="ARBA" id="ARBA00022642"/>
    </source>
</evidence>
<dbReference type="STRING" id="1121131.SAMN02745229_03514"/>
<dbReference type="PANTHER" id="PTHR30573:SF0">
    <property type="entry name" value="QUINOLINATE SYNTHASE, CHLOROPLASTIC"/>
    <property type="match status" value="1"/>
</dbReference>
<evidence type="ECO:0000256" key="9">
    <source>
        <dbReference type="ARBA" id="ARBA00023014"/>
    </source>
</evidence>
<keyword evidence="12" id="KW-1185">Reference proteome</keyword>
<dbReference type="GO" id="GO:0008987">
    <property type="term" value="F:quinolinate synthetase A activity"/>
    <property type="evidence" value="ECO:0007669"/>
    <property type="project" value="UniProtKB-UniRule"/>
</dbReference>
<keyword evidence="5" id="KW-0662">Pyridine nucleotide biosynthesis</keyword>
<gene>
    <name evidence="11" type="ORF">SAMN02745229_03514</name>
</gene>
<evidence type="ECO:0000256" key="6">
    <source>
        <dbReference type="ARBA" id="ARBA00022679"/>
    </source>
</evidence>
<evidence type="ECO:0000256" key="3">
    <source>
        <dbReference type="ARBA" id="ARBA00012669"/>
    </source>
</evidence>
<reference evidence="12" key="1">
    <citation type="submission" date="2016-11" db="EMBL/GenBank/DDBJ databases">
        <authorList>
            <person name="Varghese N."/>
            <person name="Submissions S."/>
        </authorList>
    </citation>
    <scope>NUCLEOTIDE SEQUENCE [LARGE SCALE GENOMIC DNA]</scope>
    <source>
        <strain evidence="12">DSM 3071</strain>
    </source>
</reference>
<dbReference type="GO" id="GO:0034628">
    <property type="term" value="P:'de novo' NAD+ biosynthetic process from L-aspartate"/>
    <property type="evidence" value="ECO:0007669"/>
    <property type="project" value="TreeGrafter"/>
</dbReference>
<dbReference type="EC" id="2.5.1.72" evidence="3 10"/>
<dbReference type="GO" id="GO:0005829">
    <property type="term" value="C:cytosol"/>
    <property type="evidence" value="ECO:0007669"/>
    <property type="project" value="TreeGrafter"/>
</dbReference>
<dbReference type="GeneID" id="89508532"/>
<keyword evidence="7" id="KW-0479">Metal-binding</keyword>
<dbReference type="GO" id="GO:0046872">
    <property type="term" value="F:metal ion binding"/>
    <property type="evidence" value="ECO:0007669"/>
    <property type="project" value="UniProtKB-KW"/>
</dbReference>
<keyword evidence="6" id="KW-0808">Transferase</keyword>
<keyword evidence="4" id="KW-0004">4Fe-4S</keyword>